<dbReference type="InterPro" id="IPR002893">
    <property type="entry name" value="Znf_MYND"/>
</dbReference>
<dbReference type="EMBL" id="JARKIE010000048">
    <property type="protein sequence ID" value="KAJ7693076.1"/>
    <property type="molecule type" value="Genomic_DNA"/>
</dbReference>
<dbReference type="Gene3D" id="6.10.140.2220">
    <property type="match status" value="1"/>
</dbReference>
<evidence type="ECO:0000256" key="1">
    <source>
        <dbReference type="ARBA" id="ARBA00022723"/>
    </source>
</evidence>
<gene>
    <name evidence="6" type="ORF">B0H17DRAFT_1330611</name>
</gene>
<feature type="domain" description="MYND-type" evidence="5">
    <location>
        <begin position="224"/>
        <end position="261"/>
    </location>
</feature>
<evidence type="ECO:0000256" key="2">
    <source>
        <dbReference type="ARBA" id="ARBA00022771"/>
    </source>
</evidence>
<proteinExistence type="predicted"/>
<organism evidence="6 7">
    <name type="scientific">Mycena rosella</name>
    <name type="common">Pink bonnet</name>
    <name type="synonym">Agaricus rosellus</name>
    <dbReference type="NCBI Taxonomy" id="1033263"/>
    <lineage>
        <taxon>Eukaryota</taxon>
        <taxon>Fungi</taxon>
        <taxon>Dikarya</taxon>
        <taxon>Basidiomycota</taxon>
        <taxon>Agaricomycotina</taxon>
        <taxon>Agaricomycetes</taxon>
        <taxon>Agaricomycetidae</taxon>
        <taxon>Agaricales</taxon>
        <taxon>Marasmiineae</taxon>
        <taxon>Mycenaceae</taxon>
        <taxon>Mycena</taxon>
    </lineage>
</organism>
<reference evidence="6" key="1">
    <citation type="submission" date="2023-03" db="EMBL/GenBank/DDBJ databases">
        <title>Massive genome expansion in bonnet fungi (Mycena s.s.) driven by repeated elements and novel gene families across ecological guilds.</title>
        <authorList>
            <consortium name="Lawrence Berkeley National Laboratory"/>
            <person name="Harder C.B."/>
            <person name="Miyauchi S."/>
            <person name="Viragh M."/>
            <person name="Kuo A."/>
            <person name="Thoen E."/>
            <person name="Andreopoulos B."/>
            <person name="Lu D."/>
            <person name="Skrede I."/>
            <person name="Drula E."/>
            <person name="Henrissat B."/>
            <person name="Morin E."/>
            <person name="Kohler A."/>
            <person name="Barry K."/>
            <person name="LaButti K."/>
            <person name="Morin E."/>
            <person name="Salamov A."/>
            <person name="Lipzen A."/>
            <person name="Mereny Z."/>
            <person name="Hegedus B."/>
            <person name="Baldrian P."/>
            <person name="Stursova M."/>
            <person name="Weitz H."/>
            <person name="Taylor A."/>
            <person name="Grigoriev I.V."/>
            <person name="Nagy L.G."/>
            <person name="Martin F."/>
            <person name="Kauserud H."/>
        </authorList>
    </citation>
    <scope>NUCLEOTIDE SEQUENCE</scope>
    <source>
        <strain evidence="6">CBHHK067</strain>
    </source>
</reference>
<dbReference type="GO" id="GO:0008270">
    <property type="term" value="F:zinc ion binding"/>
    <property type="evidence" value="ECO:0007669"/>
    <property type="project" value="UniProtKB-KW"/>
</dbReference>
<protein>
    <recommendedName>
        <fullName evidence="5">MYND-type domain-containing protein</fullName>
    </recommendedName>
</protein>
<evidence type="ECO:0000313" key="6">
    <source>
        <dbReference type="EMBL" id="KAJ7693076.1"/>
    </source>
</evidence>
<keyword evidence="2 4" id="KW-0863">Zinc-finger</keyword>
<dbReference type="AlphaFoldDB" id="A0AAD7DJV3"/>
<sequence>MPAKHHPVATKLAERLHLADSSSRLLGPADHTLFAEQVREGYQSCEEPEIEILTASFAARFLPATVEAYKSAPHLITPYATMLRILLDSGYYAKFMRSTSGRDLYKLHAERLADLDFDLRTASVEGMESVTAILVFLMVYSDHYHRNVESLSRDTKDKLITTLGVVQKFYQTTSCQQPEIAAAIFRHARDGEQFLKGTLKSENMLGAVGRMMPWITCGGHDTGCWAKGKQKGRLGCARCETQTYCSKEHQKADWPVHKKSCFETVY</sequence>
<keyword evidence="3" id="KW-0862">Zinc</keyword>
<evidence type="ECO:0000256" key="3">
    <source>
        <dbReference type="ARBA" id="ARBA00022833"/>
    </source>
</evidence>
<keyword evidence="7" id="KW-1185">Reference proteome</keyword>
<evidence type="ECO:0000259" key="5">
    <source>
        <dbReference type="PROSITE" id="PS50865"/>
    </source>
</evidence>
<dbReference type="PROSITE" id="PS50865">
    <property type="entry name" value="ZF_MYND_2"/>
    <property type="match status" value="1"/>
</dbReference>
<dbReference type="SUPFAM" id="SSF144232">
    <property type="entry name" value="HIT/MYND zinc finger-like"/>
    <property type="match status" value="1"/>
</dbReference>
<evidence type="ECO:0000313" key="7">
    <source>
        <dbReference type="Proteomes" id="UP001221757"/>
    </source>
</evidence>
<accession>A0AAD7DJV3</accession>
<keyword evidence="1" id="KW-0479">Metal-binding</keyword>
<dbReference type="Proteomes" id="UP001221757">
    <property type="component" value="Unassembled WGS sequence"/>
</dbReference>
<evidence type="ECO:0000256" key="4">
    <source>
        <dbReference type="PROSITE-ProRule" id="PRU00134"/>
    </source>
</evidence>
<dbReference type="Pfam" id="PF01753">
    <property type="entry name" value="zf-MYND"/>
    <property type="match status" value="1"/>
</dbReference>
<comment type="caution">
    <text evidence="6">The sequence shown here is derived from an EMBL/GenBank/DDBJ whole genome shotgun (WGS) entry which is preliminary data.</text>
</comment>
<name>A0AAD7DJV3_MYCRO</name>